<keyword evidence="3" id="KW-1185">Reference proteome</keyword>
<dbReference type="PANTHER" id="PTHR43451">
    <property type="entry name" value="ACETYLTRANSFERASE (GNAT) FAMILY PROTEIN"/>
    <property type="match status" value="1"/>
</dbReference>
<dbReference type="EMBL" id="JFKB01000004">
    <property type="protein sequence ID" value="OSQ48862.1"/>
    <property type="molecule type" value="Genomic_DNA"/>
</dbReference>
<dbReference type="STRING" id="1293890.TALK_08015"/>
<dbReference type="RefSeq" id="WP_085617645.1">
    <property type="nucleotide sequence ID" value="NZ_JBLXAE010000017.1"/>
</dbReference>
<dbReference type="SUPFAM" id="SSF55729">
    <property type="entry name" value="Acyl-CoA N-acyltransferases (Nat)"/>
    <property type="match status" value="1"/>
</dbReference>
<evidence type="ECO:0000313" key="2">
    <source>
        <dbReference type="EMBL" id="OSQ48862.1"/>
    </source>
</evidence>
<evidence type="ECO:0000259" key="1">
    <source>
        <dbReference type="PROSITE" id="PS51186"/>
    </source>
</evidence>
<gene>
    <name evidence="2" type="ORF">TALK_08015</name>
</gene>
<dbReference type="Gene3D" id="3.40.630.30">
    <property type="match status" value="1"/>
</dbReference>
<dbReference type="Pfam" id="PF13673">
    <property type="entry name" value="Acetyltransf_10"/>
    <property type="match status" value="1"/>
</dbReference>
<proteinExistence type="predicted"/>
<dbReference type="PANTHER" id="PTHR43451:SF1">
    <property type="entry name" value="ACETYLTRANSFERASE"/>
    <property type="match status" value="1"/>
</dbReference>
<dbReference type="OrthoDB" id="9789081at2"/>
<name>A0A1Y2LEC8_9PROT</name>
<evidence type="ECO:0000313" key="3">
    <source>
        <dbReference type="Proteomes" id="UP000193396"/>
    </source>
</evidence>
<keyword evidence="2" id="KW-0808">Transferase</keyword>
<feature type="domain" description="N-acetyltransferase" evidence="1">
    <location>
        <begin position="7"/>
        <end position="162"/>
    </location>
</feature>
<dbReference type="Proteomes" id="UP000193396">
    <property type="component" value="Unassembled WGS sequence"/>
</dbReference>
<dbReference type="InterPro" id="IPR000182">
    <property type="entry name" value="GNAT_dom"/>
</dbReference>
<dbReference type="InterPro" id="IPR016181">
    <property type="entry name" value="Acyl_CoA_acyltransferase"/>
</dbReference>
<dbReference type="PROSITE" id="PS51186">
    <property type="entry name" value="GNAT"/>
    <property type="match status" value="1"/>
</dbReference>
<dbReference type="InterPro" id="IPR052564">
    <property type="entry name" value="N-acetyltrans/Recomb-assoc"/>
</dbReference>
<dbReference type="GO" id="GO:0016747">
    <property type="term" value="F:acyltransferase activity, transferring groups other than amino-acyl groups"/>
    <property type="evidence" value="ECO:0007669"/>
    <property type="project" value="InterPro"/>
</dbReference>
<comment type="caution">
    <text evidence="2">The sequence shown here is derived from an EMBL/GenBank/DDBJ whole genome shotgun (WGS) entry which is preliminary data.</text>
</comment>
<organism evidence="2 3">
    <name type="scientific">Thalassospira alkalitolerans</name>
    <dbReference type="NCBI Taxonomy" id="1293890"/>
    <lineage>
        <taxon>Bacteria</taxon>
        <taxon>Pseudomonadati</taxon>
        <taxon>Pseudomonadota</taxon>
        <taxon>Alphaproteobacteria</taxon>
        <taxon>Rhodospirillales</taxon>
        <taxon>Thalassospiraceae</taxon>
        <taxon>Thalassospira</taxon>
    </lineage>
</organism>
<protein>
    <submittedName>
        <fullName evidence="2">Acetyltransferase</fullName>
    </submittedName>
</protein>
<dbReference type="AlphaFoldDB" id="A0A1Y2LEC8"/>
<accession>A0A1Y2LEC8</accession>
<reference evidence="2 3" key="1">
    <citation type="submission" date="2014-03" db="EMBL/GenBank/DDBJ databases">
        <title>The draft genome sequence of Thalassospira alkalitolerans JCM 18968.</title>
        <authorList>
            <person name="Lai Q."/>
            <person name="Shao Z."/>
        </authorList>
    </citation>
    <scope>NUCLEOTIDE SEQUENCE [LARGE SCALE GENOMIC DNA]</scope>
    <source>
        <strain evidence="2 3">JCM 18968</strain>
    </source>
</reference>
<sequence>MGTAIVITIRPFRSDDIAAMRDIYARAVTEIGSRIYNPDQVRVWTALIPGTDRFATMMNDGRICLIATDENDCPLAFCDLEPDGHIHFLYAIPEISGTGAVAELYDAIENTAQERNIAKLYSEASELAKRFLVKQGFKVVERRDFEVAGIAIHNYAVEKRLRPIT</sequence>